<keyword evidence="3 6" id="KW-0228">DNA excision</keyword>
<dbReference type="Gene3D" id="3.40.1440.10">
    <property type="entry name" value="GIY-YIG endonuclease"/>
    <property type="match status" value="1"/>
</dbReference>
<evidence type="ECO:0000313" key="10">
    <source>
        <dbReference type="Proteomes" id="UP000318733"/>
    </source>
</evidence>
<evidence type="ECO:0000259" key="8">
    <source>
        <dbReference type="PROSITE" id="PS50165"/>
    </source>
</evidence>
<dbReference type="GO" id="GO:0006289">
    <property type="term" value="P:nucleotide-excision repair"/>
    <property type="evidence" value="ECO:0007669"/>
    <property type="project" value="UniProtKB-UniRule"/>
</dbReference>
<keyword evidence="10" id="KW-1185">Reference proteome</keyword>
<dbReference type="EMBL" id="VLPK01000004">
    <property type="protein sequence ID" value="TSJ38674.1"/>
    <property type="molecule type" value="Genomic_DNA"/>
</dbReference>
<evidence type="ECO:0000256" key="6">
    <source>
        <dbReference type="HAMAP-Rule" id="MF_00203"/>
    </source>
</evidence>
<keyword evidence="4 6" id="KW-0267">Excision nuclease</keyword>
<evidence type="ECO:0000256" key="3">
    <source>
        <dbReference type="ARBA" id="ARBA00022769"/>
    </source>
</evidence>
<dbReference type="SMART" id="SM00465">
    <property type="entry name" value="GIYc"/>
    <property type="match status" value="1"/>
</dbReference>
<keyword evidence="2 6" id="KW-0227">DNA damage</keyword>
<gene>
    <name evidence="6" type="primary">uvrC</name>
    <name evidence="9" type="ORF">FO440_19400</name>
</gene>
<dbReference type="Pfam" id="PF14520">
    <property type="entry name" value="HHH_5"/>
    <property type="match status" value="1"/>
</dbReference>
<dbReference type="SUPFAM" id="SSF47781">
    <property type="entry name" value="RuvA domain 2-like"/>
    <property type="match status" value="1"/>
</dbReference>
<dbReference type="PROSITE" id="PS50164">
    <property type="entry name" value="GIY_YIG"/>
    <property type="match status" value="1"/>
</dbReference>
<dbReference type="SUPFAM" id="SSF82771">
    <property type="entry name" value="GIY-YIG endonuclease"/>
    <property type="match status" value="1"/>
</dbReference>
<dbReference type="OrthoDB" id="9804933at2"/>
<reference evidence="9 10" key="1">
    <citation type="submission" date="2019-07" db="EMBL/GenBank/DDBJ databases">
        <authorList>
            <person name="Huq M.A."/>
        </authorList>
    </citation>
    <scope>NUCLEOTIDE SEQUENCE [LARGE SCALE GENOMIC DNA]</scope>
    <source>
        <strain evidence="9 10">MAH-19</strain>
    </source>
</reference>
<comment type="function">
    <text evidence="6">The UvrABC repair system catalyzes the recognition and processing of DNA lesions. UvrC both incises the 5' and 3' sides of the lesion. The N-terminal half is responsible for the 3' incision and the C-terminal half is responsible for the 5' incision.</text>
</comment>
<dbReference type="GO" id="GO:0009381">
    <property type="term" value="F:excinuclease ABC activity"/>
    <property type="evidence" value="ECO:0007669"/>
    <property type="project" value="UniProtKB-UniRule"/>
</dbReference>
<name>A0A556MFG3_9SPHI</name>
<dbReference type="InterPro" id="IPR001162">
    <property type="entry name" value="UvrC_RNase_H_dom"/>
</dbReference>
<dbReference type="NCBIfam" id="TIGR00194">
    <property type="entry name" value="uvrC"/>
    <property type="match status" value="1"/>
</dbReference>
<dbReference type="Proteomes" id="UP000318733">
    <property type="component" value="Unassembled WGS sequence"/>
</dbReference>
<keyword evidence="5 6" id="KW-0234">DNA repair</keyword>
<dbReference type="InterPro" id="IPR004791">
    <property type="entry name" value="UvrC"/>
</dbReference>
<keyword evidence="6" id="KW-0742">SOS response</keyword>
<evidence type="ECO:0000256" key="5">
    <source>
        <dbReference type="ARBA" id="ARBA00023204"/>
    </source>
</evidence>
<dbReference type="InterPro" id="IPR050066">
    <property type="entry name" value="UvrABC_protein_C"/>
</dbReference>
<dbReference type="AlphaFoldDB" id="A0A556MFG3"/>
<dbReference type="Pfam" id="PF01541">
    <property type="entry name" value="GIY-YIG"/>
    <property type="match status" value="1"/>
</dbReference>
<protein>
    <recommendedName>
        <fullName evidence="6">UvrABC system protein C</fullName>
        <shortName evidence="6">Protein UvrC</shortName>
    </recommendedName>
    <alternativeName>
        <fullName evidence="6">Excinuclease ABC subunit C</fullName>
    </alternativeName>
</protein>
<dbReference type="PANTHER" id="PTHR30562:SF1">
    <property type="entry name" value="UVRABC SYSTEM PROTEIN C"/>
    <property type="match status" value="1"/>
</dbReference>
<organism evidence="9 10">
    <name type="scientific">Mucilaginibacter corticis</name>
    <dbReference type="NCBI Taxonomy" id="2597670"/>
    <lineage>
        <taxon>Bacteria</taxon>
        <taxon>Pseudomonadati</taxon>
        <taxon>Bacteroidota</taxon>
        <taxon>Sphingobacteriia</taxon>
        <taxon>Sphingobacteriales</taxon>
        <taxon>Sphingobacteriaceae</taxon>
        <taxon>Mucilaginibacter</taxon>
    </lineage>
</organism>
<dbReference type="InterPro" id="IPR010994">
    <property type="entry name" value="RuvA_2-like"/>
</dbReference>
<dbReference type="InterPro" id="IPR035901">
    <property type="entry name" value="GIY-YIG_endonuc_sf"/>
</dbReference>
<dbReference type="Pfam" id="PF08459">
    <property type="entry name" value="UvrC_RNaseH_dom"/>
    <property type="match status" value="1"/>
</dbReference>
<evidence type="ECO:0000259" key="7">
    <source>
        <dbReference type="PROSITE" id="PS50164"/>
    </source>
</evidence>
<proteinExistence type="inferred from homology"/>
<dbReference type="InterPro" id="IPR038476">
    <property type="entry name" value="UvrC_RNase_H_dom_sf"/>
</dbReference>
<dbReference type="GO" id="GO:0005737">
    <property type="term" value="C:cytoplasm"/>
    <property type="evidence" value="ECO:0007669"/>
    <property type="project" value="UniProtKB-SubCell"/>
</dbReference>
<evidence type="ECO:0000256" key="2">
    <source>
        <dbReference type="ARBA" id="ARBA00022763"/>
    </source>
</evidence>
<dbReference type="Gene3D" id="1.10.150.20">
    <property type="entry name" value="5' to 3' exonuclease, C-terminal subdomain"/>
    <property type="match status" value="1"/>
</dbReference>
<feature type="domain" description="GIY-YIG" evidence="7">
    <location>
        <begin position="15"/>
        <end position="94"/>
    </location>
</feature>
<dbReference type="RefSeq" id="WP_144249955.1">
    <property type="nucleotide sequence ID" value="NZ_VLPK01000004.1"/>
</dbReference>
<dbReference type="GO" id="GO:0009380">
    <property type="term" value="C:excinuclease repair complex"/>
    <property type="evidence" value="ECO:0007669"/>
    <property type="project" value="InterPro"/>
</dbReference>
<dbReference type="CDD" id="cd10434">
    <property type="entry name" value="GIY-YIG_UvrC_Cho"/>
    <property type="match status" value="1"/>
</dbReference>
<dbReference type="HAMAP" id="MF_00203">
    <property type="entry name" value="UvrC"/>
    <property type="match status" value="1"/>
</dbReference>
<dbReference type="PROSITE" id="PS50165">
    <property type="entry name" value="UVRC"/>
    <property type="match status" value="1"/>
</dbReference>
<dbReference type="Pfam" id="PF22920">
    <property type="entry name" value="UvrC_RNaseH"/>
    <property type="match status" value="1"/>
</dbReference>
<dbReference type="Gene3D" id="3.30.420.340">
    <property type="entry name" value="UvrC, RNAse H endonuclease domain"/>
    <property type="match status" value="1"/>
</dbReference>
<dbReference type="InterPro" id="IPR047296">
    <property type="entry name" value="GIY-YIG_UvrC_Cho"/>
</dbReference>
<comment type="subcellular location">
    <subcellularLocation>
        <location evidence="6">Cytoplasm</location>
    </subcellularLocation>
</comment>
<dbReference type="GO" id="GO:0009432">
    <property type="term" value="P:SOS response"/>
    <property type="evidence" value="ECO:0007669"/>
    <property type="project" value="UniProtKB-UniRule"/>
</dbReference>
<comment type="subunit">
    <text evidence="6">Interacts with UvrB in an incision complex.</text>
</comment>
<evidence type="ECO:0000256" key="1">
    <source>
        <dbReference type="ARBA" id="ARBA00022490"/>
    </source>
</evidence>
<accession>A0A556MFG3</accession>
<sequence>MNSFDYRAALKNIPHKPGVYQYWNEEKELIYIGKAKDLRNRVTSYFNKDANVNAKTRVLVSKIRNITFTIVDTEVDAWLLENSLIKKHQPRYNVMLKDDKTYPWIIIKNENYPRIFWTRRIVKDGSKYLGPYASVSMMHAILGLIKETYPLRTCNLALSRANIEAGKFKVCLEYQLGNCKGPCQNFQTEEDYANSIEEIKDILNGKIGTVLRKMKAEMDGAISSMNYELAHRLKRKFDLLENYQSKSTVVNSSITDVDVFSIASEEKIAFVNFLKVMNGTIIQTQTIELKKRLDESDEELLELAIIEFRSRYNSDSKEIIVPFKINLEDNALKFTVPKLGEKRKLLDLSQKNVQFFKKERIDQYEKLNPEIRTERLLTQMMKDLRMNQLPRHIECFDNSNFQGKYPVSAIVVFKDGKPSKKDYRHFNVKTVEGPNDFATMEEAVFRRYRRVLDEDTGLPQLVIIDGGKGQLSSAMKSLKLLGIEKQVTVIGIAKRLEELFYPGDQYPMYLDKKSETLKVIQHLRDEAHRFGITFHRKKRDKGTLATELELIEGIGKTTAEKLLKYFKSVKKIREANEEVLQEVVNTKQAKAIVAYFNGGEEAPLSSFAIAQDDSNNIKR</sequence>
<dbReference type="InterPro" id="IPR000305">
    <property type="entry name" value="GIY-YIG_endonuc"/>
</dbReference>
<keyword evidence="1 6" id="KW-0963">Cytoplasm</keyword>
<evidence type="ECO:0000313" key="9">
    <source>
        <dbReference type="EMBL" id="TSJ38674.1"/>
    </source>
</evidence>
<dbReference type="FunFam" id="3.40.1440.10:FF:000001">
    <property type="entry name" value="UvrABC system protein C"/>
    <property type="match status" value="1"/>
</dbReference>
<dbReference type="GO" id="GO:0003677">
    <property type="term" value="F:DNA binding"/>
    <property type="evidence" value="ECO:0007669"/>
    <property type="project" value="UniProtKB-UniRule"/>
</dbReference>
<feature type="domain" description="UvrC family homology region profile" evidence="8">
    <location>
        <begin position="263"/>
        <end position="478"/>
    </location>
</feature>
<comment type="similarity">
    <text evidence="6">Belongs to the UvrC family.</text>
</comment>
<comment type="caution">
    <text evidence="9">The sequence shown here is derived from an EMBL/GenBank/DDBJ whole genome shotgun (WGS) entry which is preliminary data.</text>
</comment>
<dbReference type="PANTHER" id="PTHR30562">
    <property type="entry name" value="UVRC/OXIDOREDUCTASE"/>
    <property type="match status" value="1"/>
</dbReference>
<evidence type="ECO:0000256" key="4">
    <source>
        <dbReference type="ARBA" id="ARBA00022881"/>
    </source>
</evidence>